<accession>A0AB34KP33</accession>
<feature type="transmembrane region" description="Helical" evidence="7">
    <location>
        <begin position="357"/>
        <end position="377"/>
    </location>
</feature>
<gene>
    <name evidence="9" type="ORF">WHR41_06411</name>
</gene>
<comment type="subcellular location">
    <subcellularLocation>
        <location evidence="1">Membrane</location>
        <topology evidence="1">Multi-pass membrane protein</topology>
    </subcellularLocation>
</comment>
<dbReference type="PANTHER" id="PTHR23502">
    <property type="entry name" value="MAJOR FACILITATOR SUPERFAMILY"/>
    <property type="match status" value="1"/>
</dbReference>
<dbReference type="GeneID" id="96007854"/>
<dbReference type="PANTHER" id="PTHR23502:SF163">
    <property type="entry name" value="MAJOR FACILITATOR SUPERFAMILY (MFS) PROFILE DOMAIN-CONTAINING PROTEIN"/>
    <property type="match status" value="1"/>
</dbReference>
<dbReference type="GO" id="GO:0016020">
    <property type="term" value="C:membrane"/>
    <property type="evidence" value="ECO:0007669"/>
    <property type="project" value="UniProtKB-SubCell"/>
</dbReference>
<organism evidence="9 10">
    <name type="scientific">Cladosporium halotolerans</name>
    <dbReference type="NCBI Taxonomy" id="1052096"/>
    <lineage>
        <taxon>Eukaryota</taxon>
        <taxon>Fungi</taxon>
        <taxon>Dikarya</taxon>
        <taxon>Ascomycota</taxon>
        <taxon>Pezizomycotina</taxon>
        <taxon>Dothideomycetes</taxon>
        <taxon>Dothideomycetidae</taxon>
        <taxon>Cladosporiales</taxon>
        <taxon>Cladosporiaceae</taxon>
        <taxon>Cladosporium</taxon>
    </lineage>
</organism>
<dbReference type="PROSITE" id="PS50850">
    <property type="entry name" value="MFS"/>
    <property type="match status" value="1"/>
</dbReference>
<dbReference type="RefSeq" id="XP_069228176.1">
    <property type="nucleotide sequence ID" value="XM_069375016.1"/>
</dbReference>
<comment type="caution">
    <text evidence="9">The sequence shown here is derived from an EMBL/GenBank/DDBJ whole genome shotgun (WGS) entry which is preliminary data.</text>
</comment>
<feature type="transmembrane region" description="Helical" evidence="7">
    <location>
        <begin position="146"/>
        <end position="168"/>
    </location>
</feature>
<dbReference type="FunFam" id="1.20.1250.20:FF:000509">
    <property type="entry name" value="MFS general substrate transporter"/>
    <property type="match status" value="1"/>
</dbReference>
<proteinExistence type="inferred from homology"/>
<reference evidence="9 10" key="1">
    <citation type="journal article" date="2020" name="Microbiol. Resour. Announc.">
        <title>Draft Genome Sequence of a Cladosporium Species Isolated from the Mesophotic Ascidian Didemnum maculosum.</title>
        <authorList>
            <person name="Gioti A."/>
            <person name="Siaperas R."/>
            <person name="Nikolaivits E."/>
            <person name="Le Goff G."/>
            <person name="Ouazzani J."/>
            <person name="Kotoulas G."/>
            <person name="Topakas E."/>
        </authorList>
    </citation>
    <scope>NUCLEOTIDE SEQUENCE [LARGE SCALE GENOMIC DNA]</scope>
    <source>
        <strain evidence="9 10">TM138-S3</strain>
    </source>
</reference>
<dbReference type="SUPFAM" id="SSF103473">
    <property type="entry name" value="MFS general substrate transporter"/>
    <property type="match status" value="1"/>
</dbReference>
<feature type="transmembrane region" description="Helical" evidence="7">
    <location>
        <begin position="121"/>
        <end position="140"/>
    </location>
</feature>
<feature type="transmembrane region" description="Helical" evidence="7">
    <location>
        <begin position="210"/>
        <end position="230"/>
    </location>
</feature>
<evidence type="ECO:0000256" key="3">
    <source>
        <dbReference type="ARBA" id="ARBA00022989"/>
    </source>
</evidence>
<evidence type="ECO:0000256" key="6">
    <source>
        <dbReference type="SAM" id="MobiDB-lite"/>
    </source>
</evidence>
<dbReference type="InterPro" id="IPR020846">
    <property type="entry name" value="MFS_dom"/>
</dbReference>
<evidence type="ECO:0000313" key="9">
    <source>
        <dbReference type="EMBL" id="KAL1585070.1"/>
    </source>
</evidence>
<feature type="transmembrane region" description="Helical" evidence="7">
    <location>
        <begin position="383"/>
        <end position="403"/>
    </location>
</feature>
<evidence type="ECO:0000256" key="2">
    <source>
        <dbReference type="ARBA" id="ARBA00022692"/>
    </source>
</evidence>
<keyword evidence="10" id="KW-1185">Reference proteome</keyword>
<evidence type="ECO:0000256" key="4">
    <source>
        <dbReference type="ARBA" id="ARBA00023136"/>
    </source>
</evidence>
<evidence type="ECO:0000313" key="10">
    <source>
        <dbReference type="Proteomes" id="UP000803884"/>
    </source>
</evidence>
<feature type="region of interest" description="Disordered" evidence="6">
    <location>
        <begin position="1"/>
        <end position="20"/>
    </location>
</feature>
<evidence type="ECO:0000256" key="7">
    <source>
        <dbReference type="SAM" id="Phobius"/>
    </source>
</evidence>
<dbReference type="AlphaFoldDB" id="A0AB34KP33"/>
<dbReference type="Pfam" id="PF07690">
    <property type="entry name" value="MFS_1"/>
    <property type="match status" value="1"/>
</dbReference>
<keyword evidence="2 7" id="KW-0812">Transmembrane</keyword>
<dbReference type="InterPro" id="IPR036259">
    <property type="entry name" value="MFS_trans_sf"/>
</dbReference>
<evidence type="ECO:0000256" key="1">
    <source>
        <dbReference type="ARBA" id="ARBA00004141"/>
    </source>
</evidence>
<dbReference type="Proteomes" id="UP000803884">
    <property type="component" value="Unassembled WGS sequence"/>
</dbReference>
<feature type="transmembrane region" description="Helical" evidence="7">
    <location>
        <begin position="271"/>
        <end position="294"/>
    </location>
</feature>
<evidence type="ECO:0000259" key="8">
    <source>
        <dbReference type="PROSITE" id="PS50850"/>
    </source>
</evidence>
<feature type="transmembrane region" description="Helical" evidence="7">
    <location>
        <begin position="314"/>
        <end position="336"/>
    </location>
</feature>
<protein>
    <recommendedName>
        <fullName evidence="8">Major facilitator superfamily (MFS) profile domain-containing protein</fullName>
    </recommendedName>
</protein>
<feature type="transmembrane region" description="Helical" evidence="7">
    <location>
        <begin position="52"/>
        <end position="73"/>
    </location>
</feature>
<comment type="similarity">
    <text evidence="5">Belongs to the major facilitator superfamily. CAR1 family.</text>
</comment>
<feature type="transmembrane region" description="Helical" evidence="7">
    <location>
        <begin position="180"/>
        <end position="198"/>
    </location>
</feature>
<feature type="transmembrane region" description="Helical" evidence="7">
    <location>
        <begin position="446"/>
        <end position="470"/>
    </location>
</feature>
<dbReference type="Gene3D" id="1.20.1250.20">
    <property type="entry name" value="MFS general substrate transporter like domains"/>
    <property type="match status" value="1"/>
</dbReference>
<dbReference type="GO" id="GO:0022857">
    <property type="term" value="F:transmembrane transporter activity"/>
    <property type="evidence" value="ECO:0007669"/>
    <property type="project" value="InterPro"/>
</dbReference>
<feature type="transmembrane region" description="Helical" evidence="7">
    <location>
        <begin position="415"/>
        <end position="440"/>
    </location>
</feature>
<dbReference type="InterPro" id="IPR011701">
    <property type="entry name" value="MFS"/>
</dbReference>
<sequence length="486" mass="53138">MTQNLLQQSHTSVDAEDMTADERQPLLRQVKSREDVYDEVDLPEDWGLAYKWGIVALLAFMAFTVTFTCISVVPVASRIISDLNGGQDSKIGSILLVTIWELGEAAGPLLIAPLSERYGRYLVFNAANVLFICGSVLGVLSQSMKLMIFARFFIGATVASNVLNPAIIGDIFPSEQRGSAMSVVMFAPLLGGAIGPAISGAIAETLGWRGTMWLAIGLAVVCEVVFLTLFRETYKVTVLAAKGLDVADFTDQPISEPKLSLAAAITRPVKVFWSSFVLQIMSIYGALVFTFFYVMSTTLPDILRYRYDFTPATVGSAFLSFSIGSVLGLIICNFLLDRIYTRLRLSDDVKSAAENRLPLMMLGAIILPFVVALYGWVAQLVLPVWLMLLSVVLLGVFVILTMVPMMAYVVDAFNLFSASAMTAVLITRCLMGTFLPLVTAPLTDEIGYGLGFTVLAAATIVLAPTPFFVWRYGSQWRQKSVYTKDE</sequence>
<keyword evidence="4 7" id="KW-0472">Membrane</keyword>
<feature type="domain" description="Major facilitator superfamily (MFS) profile" evidence="8">
    <location>
        <begin position="54"/>
        <end position="474"/>
    </location>
</feature>
<keyword evidence="3 7" id="KW-1133">Transmembrane helix</keyword>
<evidence type="ECO:0000256" key="5">
    <source>
        <dbReference type="ARBA" id="ARBA00038347"/>
    </source>
</evidence>
<name>A0AB34KP33_9PEZI</name>
<feature type="compositionally biased region" description="Polar residues" evidence="6">
    <location>
        <begin position="1"/>
        <end position="12"/>
    </location>
</feature>
<dbReference type="EMBL" id="JAAQHG020000021">
    <property type="protein sequence ID" value="KAL1585070.1"/>
    <property type="molecule type" value="Genomic_DNA"/>
</dbReference>